<organism evidence="2 3">
    <name type="scientific">Diutina rugosa</name>
    <name type="common">Yeast</name>
    <name type="synonym">Candida rugosa</name>
    <dbReference type="NCBI Taxonomy" id="5481"/>
    <lineage>
        <taxon>Eukaryota</taxon>
        <taxon>Fungi</taxon>
        <taxon>Dikarya</taxon>
        <taxon>Ascomycota</taxon>
        <taxon>Saccharomycotina</taxon>
        <taxon>Pichiomycetes</taxon>
        <taxon>Debaryomycetaceae</taxon>
        <taxon>Diutina</taxon>
    </lineage>
</organism>
<feature type="compositionally biased region" description="Basic residues" evidence="1">
    <location>
        <begin position="240"/>
        <end position="250"/>
    </location>
</feature>
<feature type="compositionally biased region" description="Polar residues" evidence="1">
    <location>
        <begin position="79"/>
        <end position="102"/>
    </location>
</feature>
<dbReference type="AlphaFoldDB" id="A0A642V1X3"/>
<sequence>MLWSSPHKSAGIPSKSPFNPPLNLNRPQDVGSVQLKAPIKVHTKTQTDKVTRVSIDTQTPIIKWAEAKTQTHRRIAVDSHTQTSKPSQTNFSAQVSPSVISVPTQTDPLPQPPPQANVSTQTEDRLKTNQAVQTTFLDYKHQFLEQKRRADALERQLEKEKMNPQFNPPMAVPMWAHSLAQPMAQPMVQPMAQPSMMFPQYYPQWAAPPPPQFLDCTTRRHRKRRSSSCSSCVSESPPRSRQRHRHRKHQSPPTPLIHHASPPHQNPPVPLAPPAPSTVIPAPVENTTYYQDYYTPYPLDEFDGDPQLPLSPLEPSLVETTLASPPRRKPLYPRDEFLLV</sequence>
<proteinExistence type="predicted"/>
<dbReference type="GeneID" id="54779480"/>
<feature type="compositionally biased region" description="Low complexity" evidence="1">
    <location>
        <begin position="227"/>
        <end position="239"/>
    </location>
</feature>
<keyword evidence="3" id="KW-1185">Reference proteome</keyword>
<evidence type="ECO:0000313" key="2">
    <source>
        <dbReference type="EMBL" id="KAA8907143.1"/>
    </source>
</evidence>
<dbReference type="VEuPathDB" id="FungiDB:DIURU_000827"/>
<comment type="caution">
    <text evidence="2">The sequence shown here is derived from an EMBL/GenBank/DDBJ whole genome shotgun (WGS) entry which is preliminary data.</text>
</comment>
<accession>A0A642V1X3</accession>
<dbReference type="Proteomes" id="UP000449547">
    <property type="component" value="Unassembled WGS sequence"/>
</dbReference>
<dbReference type="EMBL" id="SWFT01000027">
    <property type="protein sequence ID" value="KAA8907143.1"/>
    <property type="molecule type" value="Genomic_DNA"/>
</dbReference>
<feature type="region of interest" description="Disordered" evidence="1">
    <location>
        <begin position="1"/>
        <end position="27"/>
    </location>
</feature>
<reference evidence="2 3" key="1">
    <citation type="submission" date="2019-07" db="EMBL/GenBank/DDBJ databases">
        <title>Genome assembly of two rare yeast pathogens: Diutina rugosa and Trichomonascus ciferrii.</title>
        <authorList>
            <person name="Mixao V."/>
            <person name="Saus E."/>
            <person name="Hansen A."/>
            <person name="Lass-Flor C."/>
            <person name="Gabaldon T."/>
        </authorList>
    </citation>
    <scope>NUCLEOTIDE SEQUENCE [LARGE SCALE GENOMIC DNA]</scope>
    <source>
        <strain evidence="2 3">CBS 613</strain>
    </source>
</reference>
<gene>
    <name evidence="2" type="ORF">DIURU_000827</name>
</gene>
<dbReference type="RefSeq" id="XP_034014494.1">
    <property type="nucleotide sequence ID" value="XM_034159118.1"/>
</dbReference>
<feature type="compositionally biased region" description="Pro residues" evidence="1">
    <location>
        <begin position="264"/>
        <end position="276"/>
    </location>
</feature>
<name>A0A642V1X3_DIURU</name>
<protein>
    <submittedName>
        <fullName evidence="2">Uncharacterized protein</fullName>
    </submittedName>
</protein>
<evidence type="ECO:0000313" key="3">
    <source>
        <dbReference type="Proteomes" id="UP000449547"/>
    </source>
</evidence>
<feature type="region of interest" description="Disordered" evidence="1">
    <location>
        <begin position="74"/>
        <end position="123"/>
    </location>
</feature>
<feature type="region of interest" description="Disordered" evidence="1">
    <location>
        <begin position="213"/>
        <end position="277"/>
    </location>
</feature>
<evidence type="ECO:0000256" key="1">
    <source>
        <dbReference type="SAM" id="MobiDB-lite"/>
    </source>
</evidence>